<evidence type="ECO:0000256" key="2">
    <source>
        <dbReference type="ARBA" id="ARBA00023242"/>
    </source>
</evidence>
<dbReference type="GO" id="GO:0005634">
    <property type="term" value="C:nucleus"/>
    <property type="evidence" value="ECO:0007669"/>
    <property type="project" value="UniProtKB-SubCell"/>
</dbReference>
<evidence type="ECO:0000256" key="1">
    <source>
        <dbReference type="ARBA" id="ARBA00004123"/>
    </source>
</evidence>
<evidence type="ECO:0000313" key="4">
    <source>
        <dbReference type="EMBL" id="KAF8889426.1"/>
    </source>
</evidence>
<dbReference type="InterPro" id="IPR039774">
    <property type="entry name" value="Sin3-like"/>
</dbReference>
<dbReference type="EMBL" id="JADNYJ010000080">
    <property type="protein sequence ID" value="KAF8889426.1"/>
    <property type="molecule type" value="Genomic_DNA"/>
</dbReference>
<proteinExistence type="predicted"/>
<dbReference type="InterPro" id="IPR036600">
    <property type="entry name" value="PAH_sf"/>
</dbReference>
<gene>
    <name evidence="4" type="ORF">CPB84DRAFT_1849374</name>
</gene>
<sequence>MASQNSPTPDALVTVDDALAYINTIKARLKSTPGAYDNFLNILRQLKDSKIDILDATQRVCQLFKGHPDLIQQFSIFLPPDYRMEISGMNPRGVELITIITPDGATLSSNDNGPDGALTWSTAIAGMKRPHSTIS</sequence>
<dbReference type="GO" id="GO:0003714">
    <property type="term" value="F:transcription corepressor activity"/>
    <property type="evidence" value="ECO:0007669"/>
    <property type="project" value="InterPro"/>
</dbReference>
<evidence type="ECO:0000313" key="5">
    <source>
        <dbReference type="Proteomes" id="UP000724874"/>
    </source>
</evidence>
<keyword evidence="5" id="KW-1185">Reference proteome</keyword>
<evidence type="ECO:0000256" key="3">
    <source>
        <dbReference type="PROSITE-ProRule" id="PRU00810"/>
    </source>
</evidence>
<comment type="caution">
    <text evidence="4">The sequence shown here is derived from an EMBL/GenBank/DDBJ whole genome shotgun (WGS) entry which is preliminary data.</text>
</comment>
<dbReference type="Pfam" id="PF02671">
    <property type="entry name" value="PAH"/>
    <property type="match status" value="1"/>
</dbReference>
<comment type="subcellular location">
    <subcellularLocation>
        <location evidence="1 3">Nucleus</location>
    </subcellularLocation>
</comment>
<accession>A0A9P5NJR6</accession>
<dbReference type="AlphaFoldDB" id="A0A9P5NJR6"/>
<name>A0A9P5NJR6_GYMJU</name>
<dbReference type="Proteomes" id="UP000724874">
    <property type="component" value="Unassembled WGS sequence"/>
</dbReference>
<dbReference type="SUPFAM" id="SSF47762">
    <property type="entry name" value="PAH2 domain"/>
    <property type="match status" value="1"/>
</dbReference>
<dbReference type="PANTHER" id="PTHR12346">
    <property type="entry name" value="SIN3B-RELATED"/>
    <property type="match status" value="1"/>
</dbReference>
<dbReference type="OrthoDB" id="10265969at2759"/>
<dbReference type="PROSITE" id="PS51477">
    <property type="entry name" value="PAH"/>
    <property type="match status" value="1"/>
</dbReference>
<reference evidence="4" key="1">
    <citation type="submission" date="2020-11" db="EMBL/GenBank/DDBJ databases">
        <authorList>
            <consortium name="DOE Joint Genome Institute"/>
            <person name="Ahrendt S."/>
            <person name="Riley R."/>
            <person name="Andreopoulos W."/>
            <person name="LaButti K."/>
            <person name="Pangilinan J."/>
            <person name="Ruiz-duenas F.J."/>
            <person name="Barrasa J.M."/>
            <person name="Sanchez-Garcia M."/>
            <person name="Camarero S."/>
            <person name="Miyauchi S."/>
            <person name="Serrano A."/>
            <person name="Linde D."/>
            <person name="Babiker R."/>
            <person name="Drula E."/>
            <person name="Ayuso-Fernandez I."/>
            <person name="Pacheco R."/>
            <person name="Padilla G."/>
            <person name="Ferreira P."/>
            <person name="Barriuso J."/>
            <person name="Kellner H."/>
            <person name="Castanera R."/>
            <person name="Alfaro M."/>
            <person name="Ramirez L."/>
            <person name="Pisabarro A.G."/>
            <person name="Kuo A."/>
            <person name="Tritt A."/>
            <person name="Lipzen A."/>
            <person name="He G."/>
            <person name="Yan M."/>
            <person name="Ng V."/>
            <person name="Cullen D."/>
            <person name="Martin F."/>
            <person name="Rosso M.-N."/>
            <person name="Henrissat B."/>
            <person name="Hibbett D."/>
            <person name="Martinez A.T."/>
            <person name="Grigoriev I.V."/>
        </authorList>
    </citation>
    <scope>NUCLEOTIDE SEQUENCE</scope>
    <source>
        <strain evidence="4">AH 44721</strain>
    </source>
</reference>
<keyword evidence="2 3" id="KW-0539">Nucleus</keyword>
<dbReference type="FunFam" id="1.20.1160.11:FF:000001">
    <property type="entry name" value="Paired amphipathic helix protein Sin3"/>
    <property type="match status" value="1"/>
</dbReference>
<protein>
    <submittedName>
        <fullName evidence="4">Paired amphipathic helix</fullName>
    </submittedName>
</protein>
<organism evidence="4 5">
    <name type="scientific">Gymnopilus junonius</name>
    <name type="common">Spectacular rustgill mushroom</name>
    <name type="synonym">Gymnopilus spectabilis subsp. junonius</name>
    <dbReference type="NCBI Taxonomy" id="109634"/>
    <lineage>
        <taxon>Eukaryota</taxon>
        <taxon>Fungi</taxon>
        <taxon>Dikarya</taxon>
        <taxon>Basidiomycota</taxon>
        <taxon>Agaricomycotina</taxon>
        <taxon>Agaricomycetes</taxon>
        <taxon>Agaricomycetidae</taxon>
        <taxon>Agaricales</taxon>
        <taxon>Agaricineae</taxon>
        <taxon>Hymenogastraceae</taxon>
        <taxon>Gymnopilus</taxon>
    </lineage>
</organism>
<dbReference type="Gene3D" id="1.20.1160.11">
    <property type="entry name" value="Paired amphipathic helix"/>
    <property type="match status" value="1"/>
</dbReference>
<dbReference type="InterPro" id="IPR003822">
    <property type="entry name" value="PAH"/>
</dbReference>